<keyword evidence="1" id="KW-0067">ATP-binding</keyword>
<name>A0A9P7YX92_9HELO</name>
<protein>
    <recommendedName>
        <fullName evidence="2">ATPase AAA-type core domain-containing protein</fullName>
    </recommendedName>
</protein>
<evidence type="ECO:0000313" key="4">
    <source>
        <dbReference type="Proteomes" id="UP000887226"/>
    </source>
</evidence>
<reference evidence="3" key="1">
    <citation type="journal article" date="2021" name="IMA Fungus">
        <title>Genomic characterization of three marine fungi, including Emericellopsis atlantica sp. nov. with signatures of a generalist lifestyle and marine biomass degradation.</title>
        <authorList>
            <person name="Hagestad O.C."/>
            <person name="Hou L."/>
            <person name="Andersen J.H."/>
            <person name="Hansen E.H."/>
            <person name="Altermark B."/>
            <person name="Li C."/>
            <person name="Kuhnert E."/>
            <person name="Cox R.J."/>
            <person name="Crous P.W."/>
            <person name="Spatafora J.W."/>
            <person name="Lail K."/>
            <person name="Amirebrahimi M."/>
            <person name="Lipzen A."/>
            <person name="Pangilinan J."/>
            <person name="Andreopoulos W."/>
            <person name="Hayes R.D."/>
            <person name="Ng V."/>
            <person name="Grigoriev I.V."/>
            <person name="Jackson S.A."/>
            <person name="Sutton T.D.S."/>
            <person name="Dobson A.D.W."/>
            <person name="Rama T."/>
        </authorList>
    </citation>
    <scope>NUCLEOTIDE SEQUENCE</scope>
    <source>
        <strain evidence="3">TRa3180A</strain>
    </source>
</reference>
<dbReference type="PANTHER" id="PTHR23070">
    <property type="entry name" value="BCS1 AAA-TYPE ATPASE"/>
    <property type="match status" value="1"/>
</dbReference>
<dbReference type="Pfam" id="PF00004">
    <property type="entry name" value="AAA"/>
    <property type="match status" value="1"/>
</dbReference>
<feature type="non-terminal residue" evidence="3">
    <location>
        <position position="1"/>
    </location>
</feature>
<sequence>IKEVNLETLFADLPLQCVLLEDIDTACLIHTWAGAKRGRISLSALLSVISGAATERRVLIITTNHLEELDSALIRPGLIDFLVKFDFVDSETVAAIICSIYAPLDSDDCERSTTAQLADYGCNTRRLFQKTK</sequence>
<evidence type="ECO:0000259" key="2">
    <source>
        <dbReference type="Pfam" id="PF00004"/>
    </source>
</evidence>
<comment type="caution">
    <text evidence="3">The sequence shown here is derived from an EMBL/GenBank/DDBJ whole genome shotgun (WGS) entry which is preliminary data.</text>
</comment>
<evidence type="ECO:0000313" key="3">
    <source>
        <dbReference type="EMBL" id="KAG9241372.1"/>
    </source>
</evidence>
<dbReference type="InterPro" id="IPR050747">
    <property type="entry name" value="Mitochondrial_chaperone_BCS1"/>
</dbReference>
<dbReference type="PROSITE" id="PS00674">
    <property type="entry name" value="AAA"/>
    <property type="match status" value="1"/>
</dbReference>
<accession>A0A9P7YX92</accession>
<dbReference type="InterPro" id="IPR003959">
    <property type="entry name" value="ATPase_AAA_core"/>
</dbReference>
<dbReference type="EMBL" id="MU254223">
    <property type="protein sequence ID" value="KAG9241372.1"/>
    <property type="molecule type" value="Genomic_DNA"/>
</dbReference>
<dbReference type="SUPFAM" id="SSF52540">
    <property type="entry name" value="P-loop containing nucleoside triphosphate hydrolases"/>
    <property type="match status" value="1"/>
</dbReference>
<gene>
    <name evidence="3" type="ORF">BJ878DRAFT_466523</name>
</gene>
<organism evidence="3 4">
    <name type="scientific">Calycina marina</name>
    <dbReference type="NCBI Taxonomy" id="1763456"/>
    <lineage>
        <taxon>Eukaryota</taxon>
        <taxon>Fungi</taxon>
        <taxon>Dikarya</taxon>
        <taxon>Ascomycota</taxon>
        <taxon>Pezizomycotina</taxon>
        <taxon>Leotiomycetes</taxon>
        <taxon>Helotiales</taxon>
        <taxon>Pezizellaceae</taxon>
        <taxon>Calycina</taxon>
    </lineage>
</organism>
<proteinExistence type="inferred from homology"/>
<dbReference type="GO" id="GO:0016887">
    <property type="term" value="F:ATP hydrolysis activity"/>
    <property type="evidence" value="ECO:0007669"/>
    <property type="project" value="InterPro"/>
</dbReference>
<dbReference type="AlphaFoldDB" id="A0A9P7YX92"/>
<dbReference type="OrthoDB" id="3558415at2759"/>
<keyword evidence="1" id="KW-0547">Nucleotide-binding</keyword>
<evidence type="ECO:0000256" key="1">
    <source>
        <dbReference type="RuleBase" id="RU003651"/>
    </source>
</evidence>
<keyword evidence="4" id="KW-1185">Reference proteome</keyword>
<comment type="similarity">
    <text evidence="1">Belongs to the AAA ATPase family.</text>
</comment>
<dbReference type="Gene3D" id="3.40.50.300">
    <property type="entry name" value="P-loop containing nucleotide triphosphate hydrolases"/>
    <property type="match status" value="1"/>
</dbReference>
<feature type="domain" description="ATPase AAA-type core" evidence="2">
    <location>
        <begin position="14"/>
        <end position="86"/>
    </location>
</feature>
<dbReference type="Proteomes" id="UP000887226">
    <property type="component" value="Unassembled WGS sequence"/>
</dbReference>
<dbReference type="InterPro" id="IPR027417">
    <property type="entry name" value="P-loop_NTPase"/>
</dbReference>
<dbReference type="GO" id="GO:0005524">
    <property type="term" value="F:ATP binding"/>
    <property type="evidence" value="ECO:0007669"/>
    <property type="project" value="UniProtKB-KW"/>
</dbReference>
<dbReference type="InterPro" id="IPR003960">
    <property type="entry name" value="ATPase_AAA_CS"/>
</dbReference>